<dbReference type="Proteomes" id="UP000430670">
    <property type="component" value="Unassembled WGS sequence"/>
</dbReference>
<organism evidence="2 3">
    <name type="scientific">Heliobacterium mobile</name>
    <name type="common">Heliobacillus mobilis</name>
    <dbReference type="NCBI Taxonomy" id="28064"/>
    <lineage>
        <taxon>Bacteria</taxon>
        <taxon>Bacillati</taxon>
        <taxon>Bacillota</taxon>
        <taxon>Clostridia</taxon>
        <taxon>Eubacteriales</taxon>
        <taxon>Heliobacteriaceae</taxon>
        <taxon>Heliobacterium</taxon>
    </lineage>
</organism>
<dbReference type="SUPFAM" id="SSF52507">
    <property type="entry name" value="Homo-oligomeric flavin-containing Cys decarboxylases, HFCD"/>
    <property type="match status" value="1"/>
</dbReference>
<dbReference type="EMBL" id="WNKU01000026">
    <property type="protein sequence ID" value="MTV50481.1"/>
    <property type="molecule type" value="Genomic_DNA"/>
</dbReference>
<evidence type="ECO:0000313" key="2">
    <source>
        <dbReference type="EMBL" id="MTV50481.1"/>
    </source>
</evidence>
<dbReference type="InterPro" id="IPR036551">
    <property type="entry name" value="Flavin_trans-like"/>
</dbReference>
<protein>
    <submittedName>
        <fullName evidence="2">Dipicolinate synthase subunit B</fullName>
    </submittedName>
</protein>
<dbReference type="InterPro" id="IPR014214">
    <property type="entry name" value="Dipicolinic_acid_synth_B"/>
</dbReference>
<dbReference type="Pfam" id="PF02441">
    <property type="entry name" value="Flavoprotein"/>
    <property type="match status" value="1"/>
</dbReference>
<name>A0A6I3SN82_HELMO</name>
<comment type="caution">
    <text evidence="2">The sequence shown here is derived from an EMBL/GenBank/DDBJ whole genome shotgun (WGS) entry which is preliminary data.</text>
</comment>
<reference evidence="2 3" key="1">
    <citation type="submission" date="2019-11" db="EMBL/GenBank/DDBJ databases">
        <title>Whole-genome sequence of a the green, strictly anaerobic photosynthetic bacterium Heliobacillus mobilis DSM 6151.</title>
        <authorList>
            <person name="Kyndt J.A."/>
            <person name="Meyer T.E."/>
        </authorList>
    </citation>
    <scope>NUCLEOTIDE SEQUENCE [LARGE SCALE GENOMIC DNA]</scope>
    <source>
        <strain evidence="2 3">DSM 6151</strain>
    </source>
</reference>
<accession>A0A6I3SN82</accession>
<dbReference type="InterPro" id="IPR003382">
    <property type="entry name" value="Flavoprotein"/>
</dbReference>
<feature type="domain" description="Flavoprotein" evidence="1">
    <location>
        <begin position="7"/>
        <end position="172"/>
    </location>
</feature>
<gene>
    <name evidence="2" type="ORF">GJ688_16155</name>
</gene>
<dbReference type="PIRSF" id="PIRSF001390">
    <property type="entry name" value="Dipicolinate_synth_subunit_B"/>
    <property type="match status" value="1"/>
</dbReference>
<sequence length="197" mass="21355">MRLQGVKIGFAVTGSYCTIAQVIPIAQKLVEEGAEVTTIFSESVARTDTRFGKADHWREEFERVTARKVLTSIIESEPIGPQNLLDVIVIAPCTGNTLAKLANGITDSSVLMAAKAQLRNQKPVILAVSTNDGLSNNLKNLGVLMNSKNIFLVPFGQDNPATKANSIVARMELIPETILESLKNRQLQPVIVNADQS</sequence>
<dbReference type="GO" id="GO:0003824">
    <property type="term" value="F:catalytic activity"/>
    <property type="evidence" value="ECO:0007669"/>
    <property type="project" value="InterPro"/>
</dbReference>
<dbReference type="NCBIfam" id="TIGR02852">
    <property type="entry name" value="spore_dpaB"/>
    <property type="match status" value="1"/>
</dbReference>
<proteinExistence type="predicted"/>
<evidence type="ECO:0000313" key="3">
    <source>
        <dbReference type="Proteomes" id="UP000430670"/>
    </source>
</evidence>
<keyword evidence="3" id="KW-1185">Reference proteome</keyword>
<dbReference type="RefSeq" id="WP_155477569.1">
    <property type="nucleotide sequence ID" value="NZ_WNKU01000026.1"/>
</dbReference>
<dbReference type="OrthoDB" id="9792688at2"/>
<dbReference type="NCBIfam" id="NF006161">
    <property type="entry name" value="PRK08305.1"/>
    <property type="match status" value="1"/>
</dbReference>
<dbReference type="Gene3D" id="3.40.50.1950">
    <property type="entry name" value="Flavin prenyltransferase-like"/>
    <property type="match status" value="1"/>
</dbReference>
<evidence type="ECO:0000259" key="1">
    <source>
        <dbReference type="Pfam" id="PF02441"/>
    </source>
</evidence>
<dbReference type="AlphaFoldDB" id="A0A6I3SN82"/>